<proteinExistence type="predicted"/>
<name>A0A0R2FXV9_9LACO</name>
<keyword evidence="2" id="KW-1185">Reference proteome</keyword>
<dbReference type="EMBL" id="JQAX01000002">
    <property type="protein sequence ID" value="KRN32198.1"/>
    <property type="molecule type" value="Genomic_DNA"/>
</dbReference>
<evidence type="ECO:0000313" key="2">
    <source>
        <dbReference type="Proteomes" id="UP000051296"/>
    </source>
</evidence>
<dbReference type="eggNOG" id="ENOG502ZK9P">
    <property type="taxonomic scope" value="Bacteria"/>
</dbReference>
<dbReference type="STRING" id="1123500.GCA_000420365_00894"/>
<evidence type="ECO:0000313" key="1">
    <source>
        <dbReference type="EMBL" id="KRN32198.1"/>
    </source>
</evidence>
<dbReference type="Proteomes" id="UP000051296">
    <property type="component" value="Unassembled WGS sequence"/>
</dbReference>
<dbReference type="OrthoDB" id="2146180at2"/>
<dbReference type="InParanoid" id="A0A0R2FXV9"/>
<comment type="caution">
    <text evidence="1">The sequence shown here is derived from an EMBL/GenBank/DDBJ whole genome shotgun (WGS) entry which is preliminary data.</text>
</comment>
<dbReference type="RefSeq" id="WP_022791653.1">
    <property type="nucleotide sequence ID" value="NZ_ATUU01000002.1"/>
</dbReference>
<protein>
    <submittedName>
        <fullName evidence="1">Uncharacterized protein</fullName>
    </submittedName>
</protein>
<reference evidence="1 2" key="1">
    <citation type="journal article" date="2015" name="Genome Announc.">
        <title>Expanding the biotechnology potential of lactobacilli through comparative genomics of 213 strains and associated genera.</title>
        <authorList>
            <person name="Sun Z."/>
            <person name="Harris H.M."/>
            <person name="McCann A."/>
            <person name="Guo C."/>
            <person name="Argimon S."/>
            <person name="Zhang W."/>
            <person name="Yang X."/>
            <person name="Jeffery I.B."/>
            <person name="Cooney J.C."/>
            <person name="Kagawa T.F."/>
            <person name="Liu W."/>
            <person name="Song Y."/>
            <person name="Salvetti E."/>
            <person name="Wrobel A."/>
            <person name="Rasinkangas P."/>
            <person name="Parkhill J."/>
            <person name="Rea M.C."/>
            <person name="O'Sullivan O."/>
            <person name="Ritari J."/>
            <person name="Douillard F.P."/>
            <person name="Paul Ross R."/>
            <person name="Yang R."/>
            <person name="Briner A.E."/>
            <person name="Felis G.E."/>
            <person name="de Vos W.M."/>
            <person name="Barrangou R."/>
            <person name="Klaenhammer T.R."/>
            <person name="Caufield P.W."/>
            <person name="Cui Y."/>
            <person name="Zhang H."/>
            <person name="O'Toole P.W."/>
        </authorList>
    </citation>
    <scope>NUCLEOTIDE SEQUENCE [LARGE SCALE GENOMIC DNA]</scope>
    <source>
        <strain evidence="1 2">DSM 20190</strain>
    </source>
</reference>
<organism evidence="1 2">
    <name type="scientific">Weissella halotolerans DSM 20190</name>
    <dbReference type="NCBI Taxonomy" id="1123500"/>
    <lineage>
        <taxon>Bacteria</taxon>
        <taxon>Bacillati</taxon>
        <taxon>Bacillota</taxon>
        <taxon>Bacilli</taxon>
        <taxon>Lactobacillales</taxon>
        <taxon>Lactobacillaceae</taxon>
        <taxon>Weissella</taxon>
    </lineage>
</organism>
<dbReference type="PATRIC" id="fig|1123500.6.peg.550"/>
<dbReference type="AlphaFoldDB" id="A0A0R2FXV9"/>
<gene>
    <name evidence="1" type="ORF">IV68_GL000547</name>
</gene>
<sequence length="108" mass="12332">MDRLAETIDELRDQVIVMQAHGFDVTEDDLIKDTLKRGFQAIVDEQADGSYFTVRWDSDFHNLQVLNFDDSIMGEAKPNAKDYMEQFKQDSDSVWDNLNDAAVAALGR</sequence>
<accession>A0A0R2FXV9</accession>